<dbReference type="NCBIfam" id="NF003952">
    <property type="entry name" value="PRK05450.1-5"/>
    <property type="match status" value="1"/>
</dbReference>
<comment type="pathway">
    <text evidence="4">Nucleotide-sugar biosynthesis; CMP-3-deoxy-D-manno-octulosonate biosynthesis; CMP-3-deoxy-D-manno-octulosonate from 3-deoxy-D-manno-octulosonate and CTP: step 1/1.</text>
</comment>
<dbReference type="CDD" id="cd02517">
    <property type="entry name" value="CMP-KDO-Synthetase"/>
    <property type="match status" value="1"/>
</dbReference>
<comment type="catalytic activity">
    <reaction evidence="4">
        <text>3-deoxy-alpha-D-manno-oct-2-ulosonate + CTP = CMP-3-deoxy-beta-D-manno-octulosonate + diphosphate</text>
        <dbReference type="Rhea" id="RHEA:23448"/>
        <dbReference type="ChEBI" id="CHEBI:33019"/>
        <dbReference type="ChEBI" id="CHEBI:37563"/>
        <dbReference type="ChEBI" id="CHEBI:85986"/>
        <dbReference type="ChEBI" id="CHEBI:85987"/>
        <dbReference type="EC" id="2.7.7.38"/>
    </reaction>
</comment>
<evidence type="ECO:0000256" key="2">
    <source>
        <dbReference type="ARBA" id="ARBA00022695"/>
    </source>
</evidence>
<comment type="caution">
    <text evidence="5">The sequence shown here is derived from an EMBL/GenBank/DDBJ whole genome shotgun (WGS) entry which is preliminary data.</text>
</comment>
<dbReference type="NCBIfam" id="TIGR00466">
    <property type="entry name" value="kdsB"/>
    <property type="match status" value="1"/>
</dbReference>
<dbReference type="GO" id="GO:0008690">
    <property type="term" value="F:3-deoxy-manno-octulosonate cytidylyltransferase activity"/>
    <property type="evidence" value="ECO:0007669"/>
    <property type="project" value="UniProtKB-EC"/>
</dbReference>
<keyword evidence="2 4" id="KW-0548">Nucleotidyltransferase</keyword>
<organism evidence="5 6">
    <name type="scientific">Capnocytophaga gingivalis</name>
    <dbReference type="NCBI Taxonomy" id="1017"/>
    <lineage>
        <taxon>Bacteria</taxon>
        <taxon>Pseudomonadati</taxon>
        <taxon>Bacteroidota</taxon>
        <taxon>Flavobacteriia</taxon>
        <taxon>Flavobacteriales</taxon>
        <taxon>Flavobacteriaceae</taxon>
        <taxon>Capnocytophaga</taxon>
    </lineage>
</organism>
<keyword evidence="3 4" id="KW-0448">Lipopolysaccharide biosynthesis</keyword>
<protein>
    <recommendedName>
        <fullName evidence="4">3-deoxy-manno-octulosonate cytidylyltransferase</fullName>
        <ecNumber evidence="4">2.7.7.38</ecNumber>
    </recommendedName>
    <alternativeName>
        <fullName evidence="4">CMP-2-keto-3-deoxyoctulosonic acid synthase</fullName>
        <shortName evidence="4">CKS</shortName>
        <shortName evidence="4">CMP-KDO synthase</shortName>
    </alternativeName>
</protein>
<dbReference type="Proteomes" id="UP001311730">
    <property type="component" value="Unassembled WGS sequence"/>
</dbReference>
<dbReference type="RefSeq" id="WP_323982725.1">
    <property type="nucleotide sequence ID" value="NZ_JAYKBW010000003.1"/>
</dbReference>
<keyword evidence="6" id="KW-1185">Reference proteome</keyword>
<accession>A0ABU5Z7D5</accession>
<dbReference type="Pfam" id="PF02348">
    <property type="entry name" value="CTP_transf_3"/>
    <property type="match status" value="1"/>
</dbReference>
<sequence length="248" mass="28547">MRKIAVIPARLEATRFPKKLLQDLGGRTVIEQTYLATVRTALFDEVWVATDSAEIAQKIKGIDGKVFLSQIAHSCGSNRIAEAVENLPADIIVNVQGDEPFIQKKSLESLLDVFANDLKEQIDLASLMMPLKEWEDIQNPNNVKVVVDKEQFALYFSRNPIPFRRDEQVAYTYHKHIGVYAFRKSALMEFYHLAPTPLEEIEKLEQLRYLENGRRIKMVFSEVENIGIDTPEDLERARFLWRDSTSTF</sequence>
<dbReference type="Gene3D" id="3.90.550.10">
    <property type="entry name" value="Spore Coat Polysaccharide Biosynthesis Protein SpsA, Chain A"/>
    <property type="match status" value="1"/>
</dbReference>
<reference evidence="5 6" key="1">
    <citation type="submission" date="2023-12" db="EMBL/GenBank/DDBJ databases">
        <title>Genomic sequences of Capnocytophaga and Parvimonas strains.</title>
        <authorList>
            <person name="Watt R.M."/>
            <person name="Wang M."/>
            <person name="Yang T."/>
            <person name="Tong W.M."/>
        </authorList>
    </citation>
    <scope>NUCLEOTIDE SEQUENCE [LARGE SCALE GENOMIC DNA]</scope>
    <source>
        <strain evidence="5 6">CCUG 13096</strain>
    </source>
</reference>
<keyword evidence="1 4" id="KW-0808">Transferase</keyword>
<dbReference type="SUPFAM" id="SSF53448">
    <property type="entry name" value="Nucleotide-diphospho-sugar transferases"/>
    <property type="match status" value="1"/>
</dbReference>
<evidence type="ECO:0000313" key="6">
    <source>
        <dbReference type="Proteomes" id="UP001311730"/>
    </source>
</evidence>
<comment type="subcellular location">
    <subcellularLocation>
        <location evidence="4">Cytoplasm</location>
    </subcellularLocation>
</comment>
<evidence type="ECO:0000256" key="4">
    <source>
        <dbReference type="HAMAP-Rule" id="MF_00057"/>
    </source>
</evidence>
<evidence type="ECO:0000256" key="1">
    <source>
        <dbReference type="ARBA" id="ARBA00022679"/>
    </source>
</evidence>
<evidence type="ECO:0000256" key="3">
    <source>
        <dbReference type="ARBA" id="ARBA00022985"/>
    </source>
</evidence>
<comment type="similarity">
    <text evidence="4">Belongs to the KdsB family.</text>
</comment>
<dbReference type="InterPro" id="IPR003329">
    <property type="entry name" value="Cytidylyl_trans"/>
</dbReference>
<dbReference type="EMBL" id="JAYKBW010000003">
    <property type="protein sequence ID" value="MEB3074303.1"/>
    <property type="molecule type" value="Genomic_DNA"/>
</dbReference>
<comment type="function">
    <text evidence="4">Activates KDO (a required 8-carbon sugar) for incorporation into bacterial lipopolysaccharide in Gram-negative bacteria.</text>
</comment>
<proteinExistence type="inferred from homology"/>
<evidence type="ECO:0000313" key="5">
    <source>
        <dbReference type="EMBL" id="MEB3074303.1"/>
    </source>
</evidence>
<dbReference type="HAMAP" id="MF_00057">
    <property type="entry name" value="KdsB"/>
    <property type="match status" value="1"/>
</dbReference>
<dbReference type="PANTHER" id="PTHR42866:SF2">
    <property type="entry name" value="3-DEOXY-MANNO-OCTULOSONATE CYTIDYLYLTRANSFERASE, MITOCHONDRIAL"/>
    <property type="match status" value="1"/>
</dbReference>
<name>A0ABU5Z7D5_9FLAO</name>
<dbReference type="InterPro" id="IPR004528">
    <property type="entry name" value="KdsB"/>
</dbReference>
<dbReference type="EC" id="2.7.7.38" evidence="4"/>
<dbReference type="InterPro" id="IPR029044">
    <property type="entry name" value="Nucleotide-diphossugar_trans"/>
</dbReference>
<gene>
    <name evidence="4 5" type="primary">kdsB</name>
    <name evidence="5" type="ORF">VJJ08_03175</name>
</gene>
<keyword evidence="4" id="KW-0963">Cytoplasm</keyword>
<dbReference type="PANTHER" id="PTHR42866">
    <property type="entry name" value="3-DEOXY-MANNO-OCTULOSONATE CYTIDYLYLTRANSFERASE"/>
    <property type="match status" value="1"/>
</dbReference>